<dbReference type="InterPro" id="IPR001226">
    <property type="entry name" value="Flavodoxin_CS"/>
</dbReference>
<dbReference type="EMBL" id="JAVGVR010000001">
    <property type="protein sequence ID" value="MDQ6595671.1"/>
    <property type="molecule type" value="Genomic_DNA"/>
</dbReference>
<dbReference type="Pfam" id="PF00258">
    <property type="entry name" value="Flavodoxin_1"/>
    <property type="match status" value="1"/>
</dbReference>
<dbReference type="PANTHER" id="PTHR42809:SF1">
    <property type="entry name" value="FLAVODOXIN 1"/>
    <property type="match status" value="1"/>
</dbReference>
<comment type="function">
    <text evidence="2">Low-potential electron donor to a number of redox enzymes.</text>
</comment>
<keyword evidence="7" id="KW-0249">Electron transport</keyword>
<comment type="similarity">
    <text evidence="3">Belongs to the flavodoxin family.</text>
</comment>
<dbReference type="InterPro" id="IPR050619">
    <property type="entry name" value="Flavodoxin"/>
</dbReference>
<keyword evidence="4" id="KW-0813">Transport</keyword>
<dbReference type="InterPro" id="IPR029039">
    <property type="entry name" value="Flavoprotein-like_sf"/>
</dbReference>
<dbReference type="PROSITE" id="PS00201">
    <property type="entry name" value="FLAVODOXIN"/>
    <property type="match status" value="1"/>
</dbReference>
<sequence>MKLAIVYTSITGNTKELATILGGLIKGYDIDTQLFTIEEFPLWQISQFDGVVVGTYTWGNGEIPEEILPLFRAFETQETDTIVTGVFGTGDQFYPHYCGAVDKFRDMLYVQSELAVTLKVELTPQLQDLKRCRKFAELLLRRLRQNCPSGMDKIS</sequence>
<keyword evidence="6" id="KW-0288">FMN</keyword>
<name>A0A4R5VKW6_9BACI</name>
<evidence type="ECO:0000313" key="9">
    <source>
        <dbReference type="EMBL" id="MDQ6595671.1"/>
    </source>
</evidence>
<dbReference type="EMBL" id="SMYO01000012">
    <property type="protein sequence ID" value="TDK58618.1"/>
    <property type="molecule type" value="Genomic_DNA"/>
</dbReference>
<evidence type="ECO:0000256" key="7">
    <source>
        <dbReference type="ARBA" id="ARBA00022982"/>
    </source>
</evidence>
<evidence type="ECO:0000256" key="3">
    <source>
        <dbReference type="ARBA" id="ARBA00005267"/>
    </source>
</evidence>
<comment type="caution">
    <text evidence="10">The sequence shown here is derived from an EMBL/GenBank/DDBJ whole genome shotgun (WGS) entry which is preliminary data.</text>
</comment>
<dbReference type="SUPFAM" id="SSF52218">
    <property type="entry name" value="Flavoproteins"/>
    <property type="match status" value="1"/>
</dbReference>
<accession>A0A4R5VKW6</accession>
<dbReference type="GO" id="GO:0016651">
    <property type="term" value="F:oxidoreductase activity, acting on NAD(P)H"/>
    <property type="evidence" value="ECO:0007669"/>
    <property type="project" value="UniProtKB-ARBA"/>
</dbReference>
<dbReference type="Gene3D" id="3.40.50.360">
    <property type="match status" value="1"/>
</dbReference>
<evidence type="ECO:0000256" key="2">
    <source>
        <dbReference type="ARBA" id="ARBA00003297"/>
    </source>
</evidence>
<dbReference type="Proteomes" id="UP001178888">
    <property type="component" value="Unassembled WGS sequence"/>
</dbReference>
<organism evidence="10 11">
    <name type="scientific">Bacillus salipaludis</name>
    <dbReference type="NCBI Taxonomy" id="2547811"/>
    <lineage>
        <taxon>Bacteria</taxon>
        <taxon>Bacillati</taxon>
        <taxon>Bacillota</taxon>
        <taxon>Bacilli</taxon>
        <taxon>Bacillales</taxon>
        <taxon>Bacillaceae</taxon>
        <taxon>Bacillus</taxon>
    </lineage>
</organism>
<evidence type="ECO:0000313" key="11">
    <source>
        <dbReference type="Proteomes" id="UP000295132"/>
    </source>
</evidence>
<evidence type="ECO:0000256" key="6">
    <source>
        <dbReference type="ARBA" id="ARBA00022643"/>
    </source>
</evidence>
<keyword evidence="5" id="KW-0285">Flavoprotein</keyword>
<evidence type="ECO:0000256" key="4">
    <source>
        <dbReference type="ARBA" id="ARBA00022448"/>
    </source>
</evidence>
<dbReference type="GO" id="GO:0009055">
    <property type="term" value="F:electron transfer activity"/>
    <property type="evidence" value="ECO:0007669"/>
    <property type="project" value="InterPro"/>
</dbReference>
<reference evidence="10 11" key="1">
    <citation type="submission" date="2019-03" db="EMBL/GenBank/DDBJ databases">
        <title>Bacillus niacini sp. nov. a Nicotinate-Metabolizing Mesophile Isolated from Soil.</title>
        <authorList>
            <person name="Zhang G."/>
        </authorList>
    </citation>
    <scope>NUCLEOTIDE SEQUENCE [LARGE SCALE GENOMIC DNA]</scope>
    <source>
        <strain evidence="10 11">WN066</strain>
    </source>
</reference>
<proteinExistence type="inferred from homology"/>
<dbReference type="PROSITE" id="PS50902">
    <property type="entry name" value="FLAVODOXIN_LIKE"/>
    <property type="match status" value="1"/>
</dbReference>
<evidence type="ECO:0000256" key="1">
    <source>
        <dbReference type="ARBA" id="ARBA00001917"/>
    </source>
</evidence>
<dbReference type="AlphaFoldDB" id="A0A4R5VKW6"/>
<evidence type="ECO:0000313" key="12">
    <source>
        <dbReference type="Proteomes" id="UP001178888"/>
    </source>
</evidence>
<dbReference type="RefSeq" id="WP_133338154.1">
    <property type="nucleotide sequence ID" value="NZ_JAVGVR010000001.1"/>
</dbReference>
<dbReference type="Proteomes" id="UP000295132">
    <property type="component" value="Unassembled WGS sequence"/>
</dbReference>
<dbReference type="InterPro" id="IPR008254">
    <property type="entry name" value="Flavodoxin/NO_synth"/>
</dbReference>
<protein>
    <submittedName>
        <fullName evidence="9 10">Flavodoxin</fullName>
    </submittedName>
</protein>
<reference evidence="9" key="2">
    <citation type="submission" date="2023-08" db="EMBL/GenBank/DDBJ databases">
        <title>Nitrogen cycling bacteria in agricultural field soils.</title>
        <authorList>
            <person name="Jang J."/>
        </authorList>
    </citation>
    <scope>NUCLEOTIDE SEQUENCE</scope>
    <source>
        <strain evidence="9">PS3-36</strain>
    </source>
</reference>
<gene>
    <name evidence="10" type="ORF">E2K98_22470</name>
    <name evidence="9" type="ORF">RCG21_04515</name>
</gene>
<evidence type="ECO:0000313" key="10">
    <source>
        <dbReference type="EMBL" id="TDK58618.1"/>
    </source>
</evidence>
<feature type="domain" description="Flavodoxin-like" evidence="8">
    <location>
        <begin position="3"/>
        <end position="140"/>
    </location>
</feature>
<evidence type="ECO:0000256" key="5">
    <source>
        <dbReference type="ARBA" id="ARBA00022630"/>
    </source>
</evidence>
<evidence type="ECO:0000259" key="8">
    <source>
        <dbReference type="PROSITE" id="PS50902"/>
    </source>
</evidence>
<comment type="cofactor">
    <cofactor evidence="1">
        <name>FMN</name>
        <dbReference type="ChEBI" id="CHEBI:58210"/>
    </cofactor>
</comment>
<dbReference type="PANTHER" id="PTHR42809">
    <property type="entry name" value="FLAVODOXIN 2"/>
    <property type="match status" value="1"/>
</dbReference>
<dbReference type="GO" id="GO:0010181">
    <property type="term" value="F:FMN binding"/>
    <property type="evidence" value="ECO:0007669"/>
    <property type="project" value="InterPro"/>
</dbReference>
<keyword evidence="12" id="KW-1185">Reference proteome</keyword>